<feature type="transmembrane region" description="Helical" evidence="1">
    <location>
        <begin position="125"/>
        <end position="143"/>
    </location>
</feature>
<dbReference type="PANTHER" id="PTHR41771:SF1">
    <property type="entry name" value="MEMBRANE PROTEIN"/>
    <property type="match status" value="1"/>
</dbReference>
<feature type="transmembrane region" description="Helical" evidence="1">
    <location>
        <begin position="9"/>
        <end position="26"/>
    </location>
</feature>
<name>A0A9D9E7Z5_9LACO</name>
<organism evidence="2 3">
    <name type="scientific">Candidatus Gallilactobacillus intestinavium</name>
    <dbReference type="NCBI Taxonomy" id="2840838"/>
    <lineage>
        <taxon>Bacteria</taxon>
        <taxon>Bacillati</taxon>
        <taxon>Bacillota</taxon>
        <taxon>Bacilli</taxon>
        <taxon>Lactobacillales</taxon>
        <taxon>Lactobacillaceae</taxon>
        <taxon>Lactobacillaceae incertae sedis</taxon>
        <taxon>Candidatus Gallilactobacillus</taxon>
    </lineage>
</organism>
<evidence type="ECO:0000313" key="3">
    <source>
        <dbReference type="Proteomes" id="UP000823614"/>
    </source>
</evidence>
<feature type="transmembrane region" description="Helical" evidence="1">
    <location>
        <begin position="150"/>
        <end position="168"/>
    </location>
</feature>
<dbReference type="Proteomes" id="UP000823614">
    <property type="component" value="Unassembled WGS sequence"/>
</dbReference>
<keyword evidence="1" id="KW-0472">Membrane</keyword>
<feature type="transmembrane region" description="Helical" evidence="1">
    <location>
        <begin position="235"/>
        <end position="259"/>
    </location>
</feature>
<dbReference type="Pfam" id="PF07907">
    <property type="entry name" value="YibE_F"/>
    <property type="match status" value="1"/>
</dbReference>
<reference evidence="2" key="1">
    <citation type="submission" date="2020-10" db="EMBL/GenBank/DDBJ databases">
        <authorList>
            <person name="Gilroy R."/>
        </authorList>
    </citation>
    <scope>NUCLEOTIDE SEQUENCE</scope>
    <source>
        <strain evidence="2">C6-149</strain>
    </source>
</reference>
<gene>
    <name evidence="2" type="ORF">IAA89_03710</name>
</gene>
<dbReference type="AlphaFoldDB" id="A0A9D9E7Z5"/>
<keyword evidence="1" id="KW-1133">Transmembrane helix</keyword>
<reference evidence="2" key="2">
    <citation type="journal article" date="2021" name="PeerJ">
        <title>Extensive microbial diversity within the chicken gut microbiome revealed by metagenomics and culture.</title>
        <authorList>
            <person name="Gilroy R."/>
            <person name="Ravi A."/>
            <person name="Getino M."/>
            <person name="Pursley I."/>
            <person name="Horton D.L."/>
            <person name="Alikhan N.F."/>
            <person name="Baker D."/>
            <person name="Gharbi K."/>
            <person name="Hall N."/>
            <person name="Watson M."/>
            <person name="Adriaenssens E.M."/>
            <person name="Foster-Nyarko E."/>
            <person name="Jarju S."/>
            <person name="Secka A."/>
            <person name="Antonio M."/>
            <person name="Oren A."/>
            <person name="Chaudhuri R.R."/>
            <person name="La Ragione R."/>
            <person name="Hildebrand F."/>
            <person name="Pallen M.J."/>
        </authorList>
    </citation>
    <scope>NUCLEOTIDE SEQUENCE</scope>
    <source>
        <strain evidence="2">C6-149</strain>
    </source>
</reference>
<protein>
    <submittedName>
        <fullName evidence="2">YibE/F family protein</fullName>
    </submittedName>
</protein>
<dbReference type="EMBL" id="JADIMP010000060">
    <property type="protein sequence ID" value="MBO8441536.1"/>
    <property type="molecule type" value="Genomic_DNA"/>
</dbReference>
<dbReference type="PANTHER" id="PTHR41771">
    <property type="entry name" value="MEMBRANE PROTEIN-RELATED"/>
    <property type="match status" value="1"/>
</dbReference>
<sequence>MKFKNNKKIYLYGFLIFIGIFLLVFTEHDAFMYHEPIVRIERIDNGKKQTQQDQFQNKDYTVKQNIRGIVLNGKNRGKTVRLKNTYSESGAMDCRYTEHSQIFVGSFSRRDHHLTATIVGYKRDTVVILMAWLVVSIMIVLFNDIVVKTLFSLLINTCIFFGSIFIYLKWQNLNVFAVFSVVSILFAVLTLRIVLGWNQQMLVTLLSTLLGMSLTIGLSYLVFKLNKQWGIEYEALSYVTVPLQPLFLSETLIGALGAVMDDSTDIVSMLFALKQERPDVDRKTLFKSG</sequence>
<accession>A0A9D9E7Z5</accession>
<keyword evidence="1" id="KW-0812">Transmembrane</keyword>
<feature type="transmembrane region" description="Helical" evidence="1">
    <location>
        <begin position="174"/>
        <end position="195"/>
    </location>
</feature>
<feature type="transmembrane region" description="Helical" evidence="1">
    <location>
        <begin position="202"/>
        <end position="223"/>
    </location>
</feature>
<evidence type="ECO:0000313" key="2">
    <source>
        <dbReference type="EMBL" id="MBO8441536.1"/>
    </source>
</evidence>
<proteinExistence type="predicted"/>
<evidence type="ECO:0000256" key="1">
    <source>
        <dbReference type="SAM" id="Phobius"/>
    </source>
</evidence>
<feature type="non-terminal residue" evidence="2">
    <location>
        <position position="289"/>
    </location>
</feature>
<dbReference type="InterPro" id="IPR012507">
    <property type="entry name" value="YibE_F"/>
</dbReference>
<comment type="caution">
    <text evidence="2">The sequence shown here is derived from an EMBL/GenBank/DDBJ whole genome shotgun (WGS) entry which is preliminary data.</text>
</comment>